<keyword evidence="6" id="KW-1185">Reference proteome</keyword>
<keyword evidence="2" id="KW-0812">Transmembrane</keyword>
<proteinExistence type="predicted"/>
<keyword evidence="3" id="KW-0732">Signal</keyword>
<feature type="signal peptide" evidence="3">
    <location>
        <begin position="1"/>
        <end position="29"/>
    </location>
</feature>
<keyword evidence="2" id="KW-0472">Membrane</keyword>
<reference evidence="5 6" key="1">
    <citation type="submission" date="2023-03" db="EMBL/GenBank/DDBJ databases">
        <title>WGS of Gossypium arboreum.</title>
        <authorList>
            <person name="Yu D."/>
        </authorList>
    </citation>
    <scope>NUCLEOTIDE SEQUENCE [LARGE SCALE GENOMIC DNA]</scope>
    <source>
        <tissue evidence="5">Leaf</tissue>
    </source>
</reference>
<dbReference type="PANTHER" id="PTHR33976:SF2">
    <property type="entry name" value="GLYCOPROTEIN MEMBRANE GPI-ANCHORED"/>
    <property type="match status" value="1"/>
</dbReference>
<dbReference type="EMBL" id="JARKNE010000013">
    <property type="protein sequence ID" value="KAK5771912.1"/>
    <property type="molecule type" value="Genomic_DNA"/>
</dbReference>
<evidence type="ECO:0000259" key="4">
    <source>
        <dbReference type="Pfam" id="PF25884"/>
    </source>
</evidence>
<dbReference type="PANTHER" id="PTHR33976">
    <property type="entry name" value="OS07G0645000 PROTEIN"/>
    <property type="match status" value="1"/>
</dbReference>
<evidence type="ECO:0000313" key="6">
    <source>
        <dbReference type="Proteomes" id="UP001358586"/>
    </source>
</evidence>
<dbReference type="Proteomes" id="UP001358586">
    <property type="component" value="Chromosome 13"/>
</dbReference>
<dbReference type="InterPro" id="IPR059083">
    <property type="entry name" value="At5g19230_dom"/>
</dbReference>
<organism evidence="5 6">
    <name type="scientific">Gossypium arboreum</name>
    <name type="common">Tree cotton</name>
    <name type="synonym">Gossypium nanking</name>
    <dbReference type="NCBI Taxonomy" id="29729"/>
    <lineage>
        <taxon>Eukaryota</taxon>
        <taxon>Viridiplantae</taxon>
        <taxon>Streptophyta</taxon>
        <taxon>Embryophyta</taxon>
        <taxon>Tracheophyta</taxon>
        <taxon>Spermatophyta</taxon>
        <taxon>Magnoliopsida</taxon>
        <taxon>eudicotyledons</taxon>
        <taxon>Gunneridae</taxon>
        <taxon>Pentapetalae</taxon>
        <taxon>rosids</taxon>
        <taxon>malvids</taxon>
        <taxon>Malvales</taxon>
        <taxon>Malvaceae</taxon>
        <taxon>Malvoideae</taxon>
        <taxon>Gossypium</taxon>
    </lineage>
</organism>
<feature type="chain" id="PRO_5045789902" description="Uncharacterized GPI-anchored protein At5g19230-like domain-containing protein" evidence="3">
    <location>
        <begin position="30"/>
        <end position="297"/>
    </location>
</feature>
<protein>
    <recommendedName>
        <fullName evidence="4">Uncharacterized GPI-anchored protein At5g19230-like domain-containing protein</fullName>
    </recommendedName>
</protein>
<dbReference type="InterPro" id="IPR045285">
    <property type="entry name" value="At5g19230-like"/>
</dbReference>
<feature type="domain" description="Uncharacterized GPI-anchored protein At5g19230-like" evidence="4">
    <location>
        <begin position="33"/>
        <end position="161"/>
    </location>
</feature>
<feature type="compositionally biased region" description="Polar residues" evidence="1">
    <location>
        <begin position="76"/>
        <end position="90"/>
    </location>
</feature>
<feature type="transmembrane region" description="Helical" evidence="2">
    <location>
        <begin position="184"/>
        <end position="201"/>
    </location>
</feature>
<sequence length="297" mass="32642">MAAASLRQPSLTTFVFVLAIFSLSHRVYSDDEEDHLLQGLNSYRTSANLPAFAKNKNAECVAKRIADDVSDDDNNPHCTNPSNSPGNNATGLSAYPKAISKCDIDANTTSDVMVLPVCVSNLVPTLVLTNFTRTHYSKYINDSTFTGIGLSSEDDWMVVVLSSNKPTGSLANGAYSLLNRKLGFSYYMVLFLLGFLLFSDLNCGCGRVFGRVAFIAVADITEVIAVTAEFFFRYCKITGIAARYRHNWPLPVKLRPRSTAIGMTPLHTAIFNNIGFGLCRYRYITAAIPVADRYLNP</sequence>
<feature type="region of interest" description="Disordered" evidence="1">
    <location>
        <begin position="71"/>
        <end position="90"/>
    </location>
</feature>
<evidence type="ECO:0000256" key="3">
    <source>
        <dbReference type="SAM" id="SignalP"/>
    </source>
</evidence>
<evidence type="ECO:0000313" key="5">
    <source>
        <dbReference type="EMBL" id="KAK5771912.1"/>
    </source>
</evidence>
<gene>
    <name evidence="5" type="ORF">PVK06_048168</name>
</gene>
<name>A0ABR0MF66_GOSAR</name>
<evidence type="ECO:0000256" key="2">
    <source>
        <dbReference type="SAM" id="Phobius"/>
    </source>
</evidence>
<accession>A0ABR0MF66</accession>
<keyword evidence="2" id="KW-1133">Transmembrane helix</keyword>
<comment type="caution">
    <text evidence="5">The sequence shown here is derived from an EMBL/GenBank/DDBJ whole genome shotgun (WGS) entry which is preliminary data.</text>
</comment>
<dbReference type="Pfam" id="PF25884">
    <property type="entry name" value="At5g19230"/>
    <property type="match status" value="1"/>
</dbReference>
<evidence type="ECO:0000256" key="1">
    <source>
        <dbReference type="SAM" id="MobiDB-lite"/>
    </source>
</evidence>